<dbReference type="AlphaFoldDB" id="A0A8I2H656"/>
<dbReference type="PROSITE" id="PS50043">
    <property type="entry name" value="HTH_LUXR_2"/>
    <property type="match status" value="1"/>
</dbReference>
<dbReference type="GO" id="GO:0003677">
    <property type="term" value="F:DNA binding"/>
    <property type="evidence" value="ECO:0007669"/>
    <property type="project" value="UniProtKB-KW"/>
</dbReference>
<dbReference type="InterPro" id="IPR016032">
    <property type="entry name" value="Sig_transdc_resp-reg_C-effctor"/>
</dbReference>
<dbReference type="Pfam" id="PF00196">
    <property type="entry name" value="GerE"/>
    <property type="match status" value="1"/>
</dbReference>
<dbReference type="InterPro" id="IPR039420">
    <property type="entry name" value="WalR-like"/>
</dbReference>
<dbReference type="SUPFAM" id="SSF52172">
    <property type="entry name" value="CheY-like"/>
    <property type="match status" value="1"/>
</dbReference>
<evidence type="ECO:0000313" key="6">
    <source>
        <dbReference type="EMBL" id="NLR21774.1"/>
    </source>
</evidence>
<dbReference type="PROSITE" id="PS50110">
    <property type="entry name" value="RESPONSE_REGULATORY"/>
    <property type="match status" value="1"/>
</dbReference>
<feature type="domain" description="Response regulatory" evidence="5">
    <location>
        <begin position="2"/>
        <end position="117"/>
    </location>
</feature>
<dbReference type="InterPro" id="IPR000792">
    <property type="entry name" value="Tscrpt_reg_LuxR_C"/>
</dbReference>
<dbReference type="PANTHER" id="PTHR43214:SF43">
    <property type="entry name" value="TWO-COMPONENT RESPONSE REGULATOR"/>
    <property type="match status" value="1"/>
</dbReference>
<dbReference type="Gene3D" id="3.40.50.2300">
    <property type="match status" value="1"/>
</dbReference>
<evidence type="ECO:0000313" key="9">
    <source>
        <dbReference type="Proteomes" id="UP001304419"/>
    </source>
</evidence>
<evidence type="ECO:0000259" key="5">
    <source>
        <dbReference type="PROSITE" id="PS50110"/>
    </source>
</evidence>
<name>A0A8I2H656_9GAMM</name>
<accession>A0A8I2H656</accession>
<dbReference type="RefSeq" id="WP_193521888.1">
    <property type="nucleotide sequence ID" value="NZ_CBCSDF010000010.1"/>
</dbReference>
<evidence type="ECO:0000313" key="8">
    <source>
        <dbReference type="Proteomes" id="UP000646877"/>
    </source>
</evidence>
<evidence type="ECO:0000256" key="1">
    <source>
        <dbReference type="ARBA" id="ARBA00022553"/>
    </source>
</evidence>
<dbReference type="GO" id="GO:0000160">
    <property type="term" value="P:phosphorelay signal transduction system"/>
    <property type="evidence" value="ECO:0007669"/>
    <property type="project" value="InterPro"/>
</dbReference>
<sequence length="210" mass="23704">MKFALIDDHQMVREGFKALIEEEDPDWQVTFEASSYNECLHNIDDVDCCVIDISLPDRNGLEVAQLIGEKLPCAKRIILSMYEEKSYIQRALDLSVDAYLSKRDAADELITAIHAIAKNQLFLSPSINTHFLKPQKTDSVLDKLTPRELEIFKLLAQGFNAKQVSQVIDIMPKTAHVHRASIMNKLNLTSQIQVTKLALEKGVILIDEIG</sequence>
<dbReference type="Pfam" id="PF00072">
    <property type="entry name" value="Response_reg"/>
    <property type="match status" value="1"/>
</dbReference>
<keyword evidence="1 3" id="KW-0597">Phosphoprotein</keyword>
<dbReference type="SUPFAM" id="SSF46894">
    <property type="entry name" value="C-terminal effector domain of the bipartite response regulators"/>
    <property type="match status" value="1"/>
</dbReference>
<evidence type="ECO:0000313" key="7">
    <source>
        <dbReference type="EMBL" id="WOX28314.1"/>
    </source>
</evidence>
<dbReference type="EMBL" id="WEIA01000005">
    <property type="protein sequence ID" value="NLR21774.1"/>
    <property type="molecule type" value="Genomic_DNA"/>
</dbReference>
<dbReference type="InterPro" id="IPR011006">
    <property type="entry name" value="CheY-like_superfamily"/>
</dbReference>
<dbReference type="Proteomes" id="UP000646877">
    <property type="component" value="Unassembled WGS sequence"/>
</dbReference>
<dbReference type="GO" id="GO:0006355">
    <property type="term" value="P:regulation of DNA-templated transcription"/>
    <property type="evidence" value="ECO:0007669"/>
    <property type="project" value="InterPro"/>
</dbReference>
<dbReference type="PANTHER" id="PTHR43214">
    <property type="entry name" value="TWO-COMPONENT RESPONSE REGULATOR"/>
    <property type="match status" value="1"/>
</dbReference>
<organism evidence="6 8">
    <name type="scientific">Pseudoalteromonas maricaloris</name>
    <dbReference type="NCBI Taxonomy" id="184924"/>
    <lineage>
        <taxon>Bacteria</taxon>
        <taxon>Pseudomonadati</taxon>
        <taxon>Pseudomonadota</taxon>
        <taxon>Gammaproteobacteria</taxon>
        <taxon>Alteromonadales</taxon>
        <taxon>Pseudoalteromonadaceae</taxon>
        <taxon>Pseudoalteromonas</taxon>
    </lineage>
</organism>
<dbReference type="Proteomes" id="UP001304419">
    <property type="component" value="Chromosome 1"/>
</dbReference>
<reference evidence="7 9" key="2">
    <citation type="submission" date="2023-10" db="EMBL/GenBank/DDBJ databases">
        <title>To unveil natural product biosynthetic capacity in Pseudoalteromonas.</title>
        <authorList>
            <person name="Wang J."/>
        </authorList>
    </citation>
    <scope>NUCLEOTIDE SEQUENCE [LARGE SCALE GENOMIC DNA]</scope>
    <source>
        <strain evidence="7 9">DSM 15914</strain>
    </source>
</reference>
<reference evidence="6" key="1">
    <citation type="submission" date="2019-10" db="EMBL/GenBank/DDBJ databases">
        <authorList>
            <person name="Paulsen S."/>
        </authorList>
    </citation>
    <scope>NUCLEOTIDE SEQUENCE</scope>
    <source>
        <strain evidence="6">LMG 19692</strain>
    </source>
</reference>
<feature type="domain" description="HTH luxR-type" evidence="4">
    <location>
        <begin position="137"/>
        <end position="202"/>
    </location>
</feature>
<dbReference type="InterPro" id="IPR058245">
    <property type="entry name" value="NreC/VraR/RcsB-like_REC"/>
</dbReference>
<dbReference type="EMBL" id="CP137578">
    <property type="protein sequence ID" value="WOX28314.1"/>
    <property type="molecule type" value="Genomic_DNA"/>
</dbReference>
<dbReference type="InterPro" id="IPR001789">
    <property type="entry name" value="Sig_transdc_resp-reg_receiver"/>
</dbReference>
<dbReference type="CDD" id="cd06170">
    <property type="entry name" value="LuxR_C_like"/>
    <property type="match status" value="1"/>
</dbReference>
<dbReference type="SMART" id="SM00448">
    <property type="entry name" value="REC"/>
    <property type="match status" value="1"/>
</dbReference>
<protein>
    <submittedName>
        <fullName evidence="6">Response regulator transcription factor</fullName>
    </submittedName>
</protein>
<evidence type="ECO:0000256" key="3">
    <source>
        <dbReference type="PROSITE-ProRule" id="PRU00169"/>
    </source>
</evidence>
<keyword evidence="2" id="KW-0238">DNA-binding</keyword>
<dbReference type="CDD" id="cd17535">
    <property type="entry name" value="REC_NarL-like"/>
    <property type="match status" value="1"/>
</dbReference>
<keyword evidence="9" id="KW-1185">Reference proteome</keyword>
<feature type="modified residue" description="4-aspartylphosphate" evidence="3">
    <location>
        <position position="52"/>
    </location>
</feature>
<gene>
    <name evidence="6" type="ORF">F9Y85_10665</name>
    <name evidence="7" type="ORF">R5H13_17050</name>
</gene>
<evidence type="ECO:0000256" key="2">
    <source>
        <dbReference type="ARBA" id="ARBA00023125"/>
    </source>
</evidence>
<dbReference type="SMART" id="SM00421">
    <property type="entry name" value="HTH_LUXR"/>
    <property type="match status" value="1"/>
</dbReference>
<dbReference type="PRINTS" id="PR00038">
    <property type="entry name" value="HTHLUXR"/>
</dbReference>
<proteinExistence type="predicted"/>
<evidence type="ECO:0000259" key="4">
    <source>
        <dbReference type="PROSITE" id="PS50043"/>
    </source>
</evidence>